<dbReference type="PRINTS" id="PR01228">
    <property type="entry name" value="EGGSHELL"/>
</dbReference>
<name>A0A366KWE4_9SPHI</name>
<protein>
    <recommendedName>
        <fullName evidence="5">Prolyl-tRNA synthetase</fullName>
    </recommendedName>
</protein>
<dbReference type="Proteomes" id="UP000252081">
    <property type="component" value="Unassembled WGS sequence"/>
</dbReference>
<evidence type="ECO:0000256" key="1">
    <source>
        <dbReference type="SAM" id="MobiDB-lite"/>
    </source>
</evidence>
<dbReference type="AlphaFoldDB" id="A0A366KWE4"/>
<accession>A0A366KWE4</accession>
<comment type="caution">
    <text evidence="3">The sequence shown here is derived from an EMBL/GenBank/DDBJ whole genome shotgun (WGS) entry which is preliminary data.</text>
</comment>
<evidence type="ECO:0008006" key="5">
    <source>
        <dbReference type="Google" id="ProtNLM"/>
    </source>
</evidence>
<gene>
    <name evidence="3" type="ORF">DRW42_15545</name>
</gene>
<feature type="signal peptide" evidence="2">
    <location>
        <begin position="1"/>
        <end position="27"/>
    </location>
</feature>
<sequence length="342" mass="36948">MKPIKFLPIVMIAAAGLVASCSTSKLATTKPADDVYNSVAKAREVEVVLPPQNQQGQQYQAQGQDEYDEYYGTSNPYYDMDYSSRINRFYNGYSFQGYYDPYFDNYYYGSSYGPSNYLGIGLGWGNGYGLGWGGGYYGGGLGYGSIWNNPFYYGNYGYGWNNPWGWNSWGPNSYYDRYGWGGGGYYGGGWGIGGGYYGGGVYTNRNYRPRPGSDDRGVPRYGGTNGGNVGRPSRSGIANQNGGISYAPNNNAGRPVRNQANGGYTQNQGTQSGRPTRNENYTPQQGNQSNRPTRNETYTPQQPTRTESRPSYSPPPSNGGGGGSYGGGGGGGGSRPSRAGRG</sequence>
<evidence type="ECO:0000313" key="4">
    <source>
        <dbReference type="Proteomes" id="UP000252081"/>
    </source>
</evidence>
<keyword evidence="4" id="KW-1185">Reference proteome</keyword>
<evidence type="ECO:0000256" key="2">
    <source>
        <dbReference type="SAM" id="SignalP"/>
    </source>
</evidence>
<feature type="region of interest" description="Disordered" evidence="1">
    <location>
        <begin position="208"/>
        <end position="342"/>
    </location>
</feature>
<dbReference type="OrthoDB" id="800068at2"/>
<organism evidence="3 4">
    <name type="scientific">Pedobacter miscanthi</name>
    <dbReference type="NCBI Taxonomy" id="2259170"/>
    <lineage>
        <taxon>Bacteria</taxon>
        <taxon>Pseudomonadati</taxon>
        <taxon>Bacteroidota</taxon>
        <taxon>Sphingobacteriia</taxon>
        <taxon>Sphingobacteriales</taxon>
        <taxon>Sphingobacteriaceae</taxon>
        <taxon>Pedobacter</taxon>
    </lineage>
</organism>
<keyword evidence="2" id="KW-0732">Signal</keyword>
<feature type="compositionally biased region" description="Gly residues" evidence="1">
    <location>
        <begin position="318"/>
        <end position="334"/>
    </location>
</feature>
<evidence type="ECO:0000313" key="3">
    <source>
        <dbReference type="EMBL" id="RBQ05404.1"/>
    </source>
</evidence>
<proteinExistence type="predicted"/>
<dbReference type="RefSeq" id="WP_113949757.1">
    <property type="nucleotide sequence ID" value="NZ_QNQU01000013.1"/>
</dbReference>
<feature type="chain" id="PRO_5016941969" description="Prolyl-tRNA synthetase" evidence="2">
    <location>
        <begin position="28"/>
        <end position="342"/>
    </location>
</feature>
<feature type="compositionally biased region" description="Polar residues" evidence="1">
    <location>
        <begin position="236"/>
        <end position="305"/>
    </location>
</feature>
<dbReference type="PROSITE" id="PS51257">
    <property type="entry name" value="PROKAR_LIPOPROTEIN"/>
    <property type="match status" value="1"/>
</dbReference>
<reference evidence="3 4" key="1">
    <citation type="submission" date="2018-07" db="EMBL/GenBank/DDBJ databases">
        <title>A draft genome of a endophytic bacteria, a new species of Pedobacter.</title>
        <authorList>
            <person name="Zhang Z.D."/>
            <person name="Chen Z.J."/>
        </authorList>
    </citation>
    <scope>NUCLEOTIDE SEQUENCE [LARGE SCALE GENOMIC DNA]</scope>
    <source>
        <strain evidence="3 4">RS10</strain>
    </source>
</reference>
<dbReference type="EMBL" id="QNQU01000013">
    <property type="protein sequence ID" value="RBQ05404.1"/>
    <property type="molecule type" value="Genomic_DNA"/>
</dbReference>